<evidence type="ECO:0000256" key="8">
    <source>
        <dbReference type="ARBA" id="ARBA00022737"/>
    </source>
</evidence>
<feature type="region of interest" description="Disordered" evidence="16">
    <location>
        <begin position="1"/>
        <end position="21"/>
    </location>
</feature>
<evidence type="ECO:0000256" key="3">
    <source>
        <dbReference type="ARBA" id="ARBA00007222"/>
    </source>
</evidence>
<keyword evidence="7 15" id="KW-0812">Transmembrane</keyword>
<dbReference type="InParanoid" id="G0V9Q3"/>
<dbReference type="FunCoup" id="G0V9Q3">
    <property type="interactions" value="81"/>
</dbReference>
<dbReference type="GO" id="GO:0009272">
    <property type="term" value="P:fungal-type cell wall biogenesis"/>
    <property type="evidence" value="ECO:0007669"/>
    <property type="project" value="EnsemblFungi"/>
</dbReference>
<evidence type="ECO:0000256" key="7">
    <source>
        <dbReference type="ARBA" id="ARBA00022692"/>
    </source>
</evidence>
<dbReference type="SUPFAM" id="SSF82109">
    <property type="entry name" value="MIR domain"/>
    <property type="match status" value="1"/>
</dbReference>
<evidence type="ECO:0000256" key="13">
    <source>
        <dbReference type="ARBA" id="ARBA00045085"/>
    </source>
</evidence>
<dbReference type="GO" id="GO:0032527">
    <property type="term" value="P:protein exit from endoplasmic reticulum"/>
    <property type="evidence" value="ECO:0007669"/>
    <property type="project" value="EnsemblFungi"/>
</dbReference>
<dbReference type="OMA" id="KNVTPRL"/>
<accession>G0V9Q3</accession>
<keyword evidence="10 15" id="KW-1133">Transmembrane helix</keyword>
<evidence type="ECO:0000256" key="10">
    <source>
        <dbReference type="ARBA" id="ARBA00022989"/>
    </source>
</evidence>
<name>G0V9Q3_NAUCA</name>
<feature type="transmembrane region" description="Helical" evidence="15">
    <location>
        <begin position="632"/>
        <end position="656"/>
    </location>
</feature>
<reference key="2">
    <citation type="submission" date="2011-08" db="EMBL/GenBank/DDBJ databases">
        <title>Genome sequence of Naumovozyma castellii.</title>
        <authorList>
            <person name="Gordon J.L."/>
            <person name="Armisen D."/>
            <person name="Proux-Wera E."/>
            <person name="OhEigeartaigh S.S."/>
            <person name="Byrne K.P."/>
            <person name="Wolfe K.H."/>
        </authorList>
    </citation>
    <scope>NUCLEOTIDE SEQUENCE</scope>
    <source>
        <strain>Type strain:CBS 4309</strain>
    </source>
</reference>
<evidence type="ECO:0000256" key="4">
    <source>
        <dbReference type="ARBA" id="ARBA00012839"/>
    </source>
</evidence>
<dbReference type="SMART" id="SM00472">
    <property type="entry name" value="MIR"/>
    <property type="match status" value="3"/>
</dbReference>
<dbReference type="GO" id="GO:1900101">
    <property type="term" value="P:regulation of endoplasmic reticulum unfolded protein response"/>
    <property type="evidence" value="ECO:0007669"/>
    <property type="project" value="EnsemblFungi"/>
</dbReference>
<keyword evidence="11 15" id="KW-0472">Membrane</keyword>
<evidence type="ECO:0000256" key="16">
    <source>
        <dbReference type="SAM" id="MobiDB-lite"/>
    </source>
</evidence>
<dbReference type="EMBL" id="HE576753">
    <property type="protein sequence ID" value="CCC68670.1"/>
    <property type="molecule type" value="Genomic_DNA"/>
</dbReference>
<organism evidence="18 19">
    <name type="scientific">Naumovozyma castellii</name>
    <name type="common">Yeast</name>
    <name type="synonym">Saccharomyces castellii</name>
    <dbReference type="NCBI Taxonomy" id="27288"/>
    <lineage>
        <taxon>Eukaryota</taxon>
        <taxon>Fungi</taxon>
        <taxon>Dikarya</taxon>
        <taxon>Ascomycota</taxon>
        <taxon>Saccharomycotina</taxon>
        <taxon>Saccharomycetes</taxon>
        <taxon>Saccharomycetales</taxon>
        <taxon>Saccharomycetaceae</taxon>
        <taxon>Naumovozyma</taxon>
    </lineage>
</organism>
<feature type="transmembrane region" description="Helical" evidence="15">
    <location>
        <begin position="168"/>
        <end position="186"/>
    </location>
</feature>
<dbReference type="STRING" id="1064592.G0V9Q3"/>
<feature type="transmembrane region" description="Helical" evidence="15">
    <location>
        <begin position="192"/>
        <end position="210"/>
    </location>
</feature>
<dbReference type="GeneID" id="96902227"/>
<feature type="transmembrane region" description="Helical" evidence="15">
    <location>
        <begin position="694"/>
        <end position="710"/>
    </location>
</feature>
<comment type="subcellular location">
    <subcellularLocation>
        <location evidence="1 15">Endoplasmic reticulum membrane</location>
        <topology evidence="1 15">Multi-pass membrane protein</topology>
    </subcellularLocation>
</comment>
<feature type="transmembrane region" description="Helical" evidence="15">
    <location>
        <begin position="219"/>
        <end position="236"/>
    </location>
</feature>
<feature type="domain" description="MIR" evidence="17">
    <location>
        <begin position="466"/>
        <end position="521"/>
    </location>
</feature>
<evidence type="ECO:0000256" key="15">
    <source>
        <dbReference type="RuleBase" id="RU367007"/>
    </source>
</evidence>
<evidence type="ECO:0000256" key="12">
    <source>
        <dbReference type="ARBA" id="ARBA00023180"/>
    </source>
</evidence>
<evidence type="ECO:0000313" key="18">
    <source>
        <dbReference type="EMBL" id="CCC68670.1"/>
    </source>
</evidence>
<dbReference type="GO" id="GO:0036503">
    <property type="term" value="P:ERAD pathway"/>
    <property type="evidence" value="ECO:0007669"/>
    <property type="project" value="EnsemblFungi"/>
</dbReference>
<comment type="catalytic activity">
    <reaction evidence="13 15">
        <text>a di-trans,poly-cis-dolichyl beta-D-mannosyl phosphate + L-threonyl-[protein] = 3-O-(alpha-D-mannosyl)-L-threonyl-[protein] + a di-trans,poly-cis-dolichyl phosphate + H(+)</text>
        <dbReference type="Rhea" id="RHEA:53396"/>
        <dbReference type="Rhea" id="RHEA-COMP:11060"/>
        <dbReference type="Rhea" id="RHEA-COMP:13547"/>
        <dbReference type="Rhea" id="RHEA-COMP:19498"/>
        <dbReference type="Rhea" id="RHEA-COMP:19501"/>
        <dbReference type="ChEBI" id="CHEBI:15378"/>
        <dbReference type="ChEBI" id="CHEBI:30013"/>
        <dbReference type="ChEBI" id="CHEBI:57683"/>
        <dbReference type="ChEBI" id="CHEBI:58211"/>
        <dbReference type="ChEBI" id="CHEBI:137323"/>
        <dbReference type="EC" id="2.4.1.109"/>
    </reaction>
</comment>
<dbReference type="GO" id="GO:0004169">
    <property type="term" value="F:dolichyl-phosphate-mannose-protein mannosyltransferase activity"/>
    <property type="evidence" value="ECO:0007669"/>
    <property type="project" value="UniProtKB-UniRule"/>
</dbReference>
<dbReference type="Pfam" id="PF02366">
    <property type="entry name" value="PMT"/>
    <property type="match status" value="1"/>
</dbReference>
<feature type="domain" description="MIR" evidence="17">
    <location>
        <begin position="331"/>
        <end position="385"/>
    </location>
</feature>
<dbReference type="CDD" id="cd23283">
    <property type="entry name" value="beta-trefoil_MIR_PMT1-like"/>
    <property type="match status" value="1"/>
</dbReference>
<dbReference type="RefSeq" id="XP_003675041.1">
    <property type="nucleotide sequence ID" value="XM_003674993.1"/>
</dbReference>
<dbReference type="InterPro" id="IPR036300">
    <property type="entry name" value="MIR_dom_sf"/>
</dbReference>
<protein>
    <recommendedName>
        <fullName evidence="4 15">Dolichyl-phosphate-mannose--protein mannosyltransferase</fullName>
        <ecNumber evidence="4 15">2.4.1.109</ecNumber>
    </recommendedName>
</protein>
<feature type="transmembrane region" description="Helical" evidence="15">
    <location>
        <begin position="111"/>
        <end position="128"/>
    </location>
</feature>
<keyword evidence="8" id="KW-0677">Repeat</keyword>
<gene>
    <name evidence="18" type="primary">NCAS0B05860</name>
    <name evidence="18" type="ordered locus">NCAS_0B05860</name>
</gene>
<comment type="similarity">
    <text evidence="3 15">Belongs to the glycosyltransferase 39 family.</text>
</comment>
<dbReference type="eggNOG" id="KOG3359">
    <property type="taxonomic scope" value="Eukaryota"/>
</dbReference>
<keyword evidence="6 15" id="KW-0808">Transferase</keyword>
<keyword evidence="12" id="KW-0325">Glycoprotein</keyword>
<evidence type="ECO:0000256" key="9">
    <source>
        <dbReference type="ARBA" id="ARBA00022824"/>
    </source>
</evidence>
<feature type="transmembrane region" description="Helical" evidence="15">
    <location>
        <begin position="597"/>
        <end position="620"/>
    </location>
</feature>
<dbReference type="InterPro" id="IPR016093">
    <property type="entry name" value="MIR_motif"/>
</dbReference>
<feature type="transmembrane region" description="Helical" evidence="15">
    <location>
        <begin position="668"/>
        <end position="687"/>
    </location>
</feature>
<dbReference type="PANTHER" id="PTHR10050:SF50">
    <property type="entry name" value="DOLICHYL-PHOSPHATE-MANNOSE--PROTEIN MANNOSYLTRANSFERASE 1-RELATED"/>
    <property type="match status" value="1"/>
</dbReference>
<dbReference type="UniPathway" id="UPA00378"/>
<evidence type="ECO:0000256" key="14">
    <source>
        <dbReference type="ARBA" id="ARBA00045102"/>
    </source>
</evidence>
<dbReference type="OrthoDB" id="292747at2759"/>
<dbReference type="InterPro" id="IPR032421">
    <property type="entry name" value="PMT_4TMC"/>
</dbReference>
<dbReference type="PANTHER" id="PTHR10050">
    <property type="entry name" value="DOLICHYL-PHOSPHATE-MANNOSE--PROTEIN MANNOSYLTRANSFERASE"/>
    <property type="match status" value="1"/>
</dbReference>
<evidence type="ECO:0000259" key="17">
    <source>
        <dbReference type="PROSITE" id="PS50919"/>
    </source>
</evidence>
<dbReference type="PROSITE" id="PS50919">
    <property type="entry name" value="MIR"/>
    <property type="match status" value="3"/>
</dbReference>
<comment type="catalytic activity">
    <reaction evidence="14 15">
        <text>a di-trans,poly-cis-dolichyl beta-D-mannosyl phosphate + L-seryl-[protein] = 3-O-(alpha-D-mannosyl)-L-seryl-[protein] + a di-trans,poly-cis-dolichyl phosphate + H(+)</text>
        <dbReference type="Rhea" id="RHEA:17377"/>
        <dbReference type="Rhea" id="RHEA-COMP:9863"/>
        <dbReference type="Rhea" id="RHEA-COMP:13546"/>
        <dbReference type="Rhea" id="RHEA-COMP:19498"/>
        <dbReference type="Rhea" id="RHEA-COMP:19501"/>
        <dbReference type="ChEBI" id="CHEBI:15378"/>
        <dbReference type="ChEBI" id="CHEBI:29999"/>
        <dbReference type="ChEBI" id="CHEBI:57683"/>
        <dbReference type="ChEBI" id="CHEBI:58211"/>
        <dbReference type="ChEBI" id="CHEBI:137321"/>
        <dbReference type="EC" id="2.4.1.109"/>
    </reaction>
</comment>
<evidence type="ECO:0000313" key="19">
    <source>
        <dbReference type="Proteomes" id="UP000001640"/>
    </source>
</evidence>
<feature type="transmembrane region" description="Helical" evidence="15">
    <location>
        <begin position="242"/>
        <end position="261"/>
    </location>
</feature>
<keyword evidence="19" id="KW-1185">Reference proteome</keyword>
<dbReference type="InterPro" id="IPR027005">
    <property type="entry name" value="PMT-like"/>
</dbReference>
<reference evidence="18 19" key="1">
    <citation type="journal article" date="2011" name="Proc. Natl. Acad. Sci. U.S.A.">
        <title>Evolutionary erosion of yeast sex chromosomes by mating-type switching accidents.</title>
        <authorList>
            <person name="Gordon J.L."/>
            <person name="Armisen D."/>
            <person name="Proux-Wera E."/>
            <person name="Oheigeartaigh S.S."/>
            <person name="Byrne K.P."/>
            <person name="Wolfe K.H."/>
        </authorList>
    </citation>
    <scope>NUCLEOTIDE SEQUENCE [LARGE SCALE GENOMIC DNA]</scope>
    <source>
        <strain evidence="19">ATCC 76901 / BCRC 22586 / CBS 4309 / NBRC 1992 / NRRL Y-12630</strain>
    </source>
</reference>
<evidence type="ECO:0000256" key="2">
    <source>
        <dbReference type="ARBA" id="ARBA00004922"/>
    </source>
</evidence>
<dbReference type="GO" id="GO:0097582">
    <property type="term" value="C:dolichyl-phosphate-mannose-protein mannosyltransferase Pmt1p-Pmt2p dimer complex"/>
    <property type="evidence" value="ECO:0007669"/>
    <property type="project" value="EnsemblFungi"/>
</dbReference>
<feature type="transmembrane region" description="Helical" evidence="15">
    <location>
        <begin position="273"/>
        <end position="298"/>
    </location>
</feature>
<dbReference type="InterPro" id="IPR003342">
    <property type="entry name" value="ArnT-like_N"/>
</dbReference>
<feature type="transmembrane region" description="Helical" evidence="15">
    <location>
        <begin position="140"/>
        <end position="161"/>
    </location>
</feature>
<dbReference type="Gene3D" id="2.80.10.50">
    <property type="match status" value="1"/>
</dbReference>
<evidence type="ECO:0000256" key="11">
    <source>
        <dbReference type="ARBA" id="ARBA00023136"/>
    </source>
</evidence>
<dbReference type="HOGENOM" id="CLU_008438_2_0_1"/>
<proteinExistence type="inferred from homology"/>
<dbReference type="AlphaFoldDB" id="G0V9Q3"/>
<dbReference type="Proteomes" id="UP000001640">
    <property type="component" value="Chromosome 2"/>
</dbReference>
<dbReference type="EC" id="2.4.1.109" evidence="4 15"/>
<comment type="function">
    <text evidence="15">Transfers mannose from Dol-P-mannose to Ser or Thr residues on proteins.</text>
</comment>
<dbReference type="Pfam" id="PF16192">
    <property type="entry name" value="PMT_4TMC"/>
    <property type="match status" value="1"/>
</dbReference>
<comment type="pathway">
    <text evidence="2 15">Protein modification; protein glycosylation.</text>
</comment>
<dbReference type="GO" id="GO:0097583">
    <property type="term" value="C:dolichyl-phosphate-mannose-protein mannosyltransferase Pmt1p-Pmt3p dimer complex"/>
    <property type="evidence" value="ECO:0007669"/>
    <property type="project" value="EnsemblFungi"/>
</dbReference>
<dbReference type="Pfam" id="PF02815">
    <property type="entry name" value="MIR"/>
    <property type="match status" value="1"/>
</dbReference>
<feature type="domain" description="MIR" evidence="17">
    <location>
        <begin position="395"/>
        <end position="455"/>
    </location>
</feature>
<evidence type="ECO:0000256" key="1">
    <source>
        <dbReference type="ARBA" id="ARBA00004477"/>
    </source>
</evidence>
<keyword evidence="9 15" id="KW-0256">Endoplasmic reticulum</keyword>
<evidence type="ECO:0000256" key="5">
    <source>
        <dbReference type="ARBA" id="ARBA00022676"/>
    </source>
</evidence>
<keyword evidence="5 15" id="KW-0328">Glycosyltransferase</keyword>
<sequence length="846" mass="95729">MAHKKKEGSHPNDNGTTVSLDPVPEFTIEKGPIRPYLVTEPPAELAKARTVFPLKEKLAIAILALFTASIRLPNLQKPDSVVFDEVHFGKFASYYIKGEFFMDVHPPLAKMLYAGVAALAGFRGNFMFENIGDVFPADVPYVLMRFFSAMLGALTVMLLYLTLRSSGVRPWVAFVSGACFAIENSYVTISRYILLDAPLIFFIAAAVYSFKKYENYKSFSIGSIKSLFVAGVALGMAASAKWVGLFTIAWVGLLCIWRLWFMIGDLSKSTKSIFIIAVSKLVCLLGLPFLLYLLFFYVHFQTLTNDGDGSSFMSSAFRSTLEGNKIPTDVIPTVGLGSLITLRHTGTIGGYLHSHSHNYETGSKQQQITLYPHLDFNNQWIIESNTQAGITFPNFQNITNGMKVKLLHSTTQCRLHSHDYPAPVSESTDWQKEVSCYGYPGFPGDGNDDWIVEIDQKQTEPGIAREQIIALKTKFRLKHAATHCLLFSHDTKLPDWGFEQQEVSCATQAQDYLTLWYVEGDENPILPEDTERVSYERPTFWQKFVESHIKMWNINQGLVSHHVFESLPASWPLLKRGISYWGEHDQHLGIYLLGNAVVWWSVTAFIGIFVVLCLSELIAWQVGKPVLQDKDVINFHIQVIHYLLGFAVHIGPSFLMGRQMFLHHYLPAYYFGILAFGHALDITATYVLRRKKNFAYTLLAVFFALSYYFFKDHSPIIYGTEWTKDLCNKSKWVSSWDYNCGIYLDNYEDYKNLTITKPSAQPSVTSVVPEVEDVQPERPKHQVTGVAPEHDANIDAIFKYPGPKVFKDQFGNIMDPERARKLLEEDAGKVLRVEQNTVKKNKGTAY</sequence>
<evidence type="ECO:0000256" key="6">
    <source>
        <dbReference type="ARBA" id="ARBA00022679"/>
    </source>
</evidence>
<dbReference type="KEGG" id="ncs:NCAS_0B05860"/>